<keyword evidence="3" id="KW-1185">Reference proteome</keyword>
<gene>
    <name evidence="2" type="ORF">R1sor_022603</name>
</gene>
<evidence type="ECO:0000256" key="1">
    <source>
        <dbReference type="SAM" id="MobiDB-lite"/>
    </source>
</evidence>
<dbReference type="AlphaFoldDB" id="A0ABD3GMC1"/>
<name>A0ABD3GMC1_9MARC</name>
<comment type="caution">
    <text evidence="2">The sequence shown here is derived from an EMBL/GenBank/DDBJ whole genome shotgun (WGS) entry which is preliminary data.</text>
</comment>
<protein>
    <submittedName>
        <fullName evidence="2">Uncharacterized protein</fullName>
    </submittedName>
</protein>
<feature type="compositionally biased region" description="Basic and acidic residues" evidence="1">
    <location>
        <begin position="134"/>
        <end position="143"/>
    </location>
</feature>
<sequence length="199" mass="22377">MKSSVTELKEAKREAKRSRKKAKATYKKLQEFRTELETKTSELEDTTNSFEEVKNILEAAKSQPDAQSERHAHYRRVAERALANYQALASTLDVKLDELRELVDPGWTKRTSSDEETRSYVGIVNEIQQEIQEELSKQTREAETQSEVQSKNSVDAGTSTSRELSPKKKDKVVGVVTRTSSRAKTSVASGSGKLRPASR</sequence>
<feature type="region of interest" description="Disordered" evidence="1">
    <location>
        <begin position="1"/>
        <end position="23"/>
    </location>
</feature>
<feature type="region of interest" description="Disordered" evidence="1">
    <location>
        <begin position="134"/>
        <end position="199"/>
    </location>
</feature>
<proteinExistence type="predicted"/>
<feature type="compositionally biased region" description="Polar residues" evidence="1">
    <location>
        <begin position="145"/>
        <end position="163"/>
    </location>
</feature>
<dbReference type="EMBL" id="JBJQOH010000007">
    <property type="protein sequence ID" value="KAL3679647.1"/>
    <property type="molecule type" value="Genomic_DNA"/>
</dbReference>
<reference evidence="2 3" key="1">
    <citation type="submission" date="2024-09" db="EMBL/GenBank/DDBJ databases">
        <title>Chromosome-scale assembly of Riccia sorocarpa.</title>
        <authorList>
            <person name="Paukszto L."/>
        </authorList>
    </citation>
    <scope>NUCLEOTIDE SEQUENCE [LARGE SCALE GENOMIC DNA]</scope>
    <source>
        <strain evidence="2">LP-2024</strain>
        <tissue evidence="2">Aerial parts of the thallus</tissue>
    </source>
</reference>
<feature type="compositionally biased region" description="Polar residues" evidence="1">
    <location>
        <begin position="177"/>
        <end position="189"/>
    </location>
</feature>
<organism evidence="2 3">
    <name type="scientific">Riccia sorocarpa</name>
    <dbReference type="NCBI Taxonomy" id="122646"/>
    <lineage>
        <taxon>Eukaryota</taxon>
        <taxon>Viridiplantae</taxon>
        <taxon>Streptophyta</taxon>
        <taxon>Embryophyta</taxon>
        <taxon>Marchantiophyta</taxon>
        <taxon>Marchantiopsida</taxon>
        <taxon>Marchantiidae</taxon>
        <taxon>Marchantiales</taxon>
        <taxon>Ricciaceae</taxon>
        <taxon>Riccia</taxon>
    </lineage>
</organism>
<evidence type="ECO:0000313" key="2">
    <source>
        <dbReference type="EMBL" id="KAL3679647.1"/>
    </source>
</evidence>
<dbReference type="Proteomes" id="UP001633002">
    <property type="component" value="Unassembled WGS sequence"/>
</dbReference>
<accession>A0ABD3GMC1</accession>
<feature type="compositionally biased region" description="Basic residues" evidence="1">
    <location>
        <begin position="14"/>
        <end position="23"/>
    </location>
</feature>
<evidence type="ECO:0000313" key="3">
    <source>
        <dbReference type="Proteomes" id="UP001633002"/>
    </source>
</evidence>